<evidence type="ECO:0000313" key="3">
    <source>
        <dbReference type="EMBL" id="SIT17433.1"/>
    </source>
</evidence>
<dbReference type="EMBL" id="FTOU01000031">
    <property type="protein sequence ID" value="SIT17433.1"/>
    <property type="molecule type" value="Genomic_DNA"/>
</dbReference>
<name>A0AA45W8J7_9RHOB</name>
<evidence type="ECO:0000313" key="4">
    <source>
        <dbReference type="EMBL" id="WCR02666.1"/>
    </source>
</evidence>
<dbReference type="AlphaFoldDB" id="A0AA45W8J7"/>
<gene>
    <name evidence="4" type="ORF">JHX88_17730</name>
    <name evidence="3" type="ORF">SAMN05421772_13112</name>
</gene>
<dbReference type="PANTHER" id="PTHR31527:SF0">
    <property type="entry name" value="RE64534P"/>
    <property type="match status" value="1"/>
</dbReference>
<reference evidence="4 6" key="2">
    <citation type="submission" date="2021-01" db="EMBL/GenBank/DDBJ databases">
        <title>Biogeographic distribution of Paracoccus.</title>
        <authorList>
            <person name="Hollensteiner J."/>
            <person name="Leineberger J."/>
            <person name="Brinkhoff T."/>
            <person name="Daniel R."/>
        </authorList>
    </citation>
    <scope>NUCLEOTIDE SEQUENCE [LARGE SCALE GENOMIC DNA]</scope>
    <source>
        <strain evidence="4 6">DSM 18447</strain>
    </source>
</reference>
<dbReference type="Proteomes" id="UP001215549">
    <property type="component" value="Chromosome"/>
</dbReference>
<feature type="domain" description="DUF1989" evidence="2">
    <location>
        <begin position="36"/>
        <end position="200"/>
    </location>
</feature>
<dbReference type="InterPro" id="IPR018959">
    <property type="entry name" value="DUF1989"/>
</dbReference>
<organism evidence="3 5">
    <name type="scientific">Paracoccus saliphilus</name>
    <dbReference type="NCBI Taxonomy" id="405559"/>
    <lineage>
        <taxon>Bacteria</taxon>
        <taxon>Pseudomonadati</taxon>
        <taxon>Pseudomonadota</taxon>
        <taxon>Alphaproteobacteria</taxon>
        <taxon>Rhodobacterales</taxon>
        <taxon>Paracoccaceae</taxon>
        <taxon>Paracoccus</taxon>
    </lineage>
</organism>
<evidence type="ECO:0000313" key="6">
    <source>
        <dbReference type="Proteomes" id="UP001215549"/>
    </source>
</evidence>
<feature type="compositionally biased region" description="Polar residues" evidence="1">
    <location>
        <begin position="10"/>
        <end position="19"/>
    </location>
</feature>
<evidence type="ECO:0000313" key="5">
    <source>
        <dbReference type="Proteomes" id="UP000186216"/>
    </source>
</evidence>
<reference evidence="3 5" key="1">
    <citation type="submission" date="2017-01" db="EMBL/GenBank/DDBJ databases">
        <authorList>
            <person name="Varghese N."/>
            <person name="Submissions S."/>
        </authorList>
    </citation>
    <scope>NUCLEOTIDE SEQUENCE [LARGE SCALE GENOMIC DNA]</scope>
    <source>
        <strain evidence="3 5">DSM 18447</strain>
    </source>
</reference>
<proteinExistence type="predicted"/>
<dbReference type="PANTHER" id="PTHR31527">
    <property type="entry name" value="RE64534P"/>
    <property type="match status" value="1"/>
</dbReference>
<keyword evidence="6" id="KW-1185">Reference proteome</keyword>
<evidence type="ECO:0000259" key="2">
    <source>
        <dbReference type="Pfam" id="PF09347"/>
    </source>
</evidence>
<dbReference type="Proteomes" id="UP000186216">
    <property type="component" value="Unassembled WGS sequence"/>
</dbReference>
<protein>
    <submittedName>
        <fullName evidence="4">Urea carboxylase-associated family protein</fullName>
    </submittedName>
</protein>
<feature type="region of interest" description="Disordered" evidence="1">
    <location>
        <begin position="1"/>
        <end position="33"/>
    </location>
</feature>
<evidence type="ECO:0000256" key="1">
    <source>
        <dbReference type="SAM" id="MobiDB-lite"/>
    </source>
</evidence>
<sequence>MPRTSTTSSPQPSGRNPSASEALGPDGRIEPGKLHEIPARQGRALRVATGQIMQIVNTHGSQVGDFWCFADGDMTEFLSMEHLRTGLRRLSPGQGDGLISNRRRPIMTLLEDSSPGVHDTLVAACDSRRYTQLGHEGYHDNCADNLLMALSAIGLRAPEIPAPLNLWMNIPVEEGGAMSWQAPVSRPGDFVRLKAEIDAIAVISCCPMDLLPINGEDARPKSLGIMLET</sequence>
<dbReference type="Pfam" id="PF09347">
    <property type="entry name" value="DUF1989"/>
    <property type="match status" value="1"/>
</dbReference>
<dbReference type="RefSeq" id="WP_076528989.1">
    <property type="nucleotide sequence ID" value="NZ_CP067140.1"/>
</dbReference>
<dbReference type="EMBL" id="CP067140">
    <property type="protein sequence ID" value="WCR02666.1"/>
    <property type="molecule type" value="Genomic_DNA"/>
</dbReference>
<accession>A0AA45W8J7</accession>